<keyword evidence="9" id="KW-1185">Reference proteome</keyword>
<evidence type="ECO:0000256" key="5">
    <source>
        <dbReference type="ARBA" id="ARBA00023098"/>
    </source>
</evidence>
<dbReference type="PANTHER" id="PTHR43378:SF2">
    <property type="entry name" value="UDP-3-O-ACYLGLUCOSAMINE N-ACYLTRANSFERASE 1, MITOCHONDRIAL-RELATED"/>
    <property type="match status" value="1"/>
</dbReference>
<name>A0A6I6IRG3_9RHOB</name>
<dbReference type="InterPro" id="IPR001451">
    <property type="entry name" value="Hexapep"/>
</dbReference>
<dbReference type="Gene3D" id="2.160.10.10">
    <property type="entry name" value="Hexapeptide repeat proteins"/>
    <property type="match status" value="1"/>
</dbReference>
<dbReference type="SUPFAM" id="SSF51161">
    <property type="entry name" value="Trimeric LpxA-like enzymes"/>
    <property type="match status" value="1"/>
</dbReference>
<evidence type="ECO:0000256" key="2">
    <source>
        <dbReference type="ARBA" id="ARBA00022556"/>
    </source>
</evidence>
<evidence type="ECO:0000256" key="6">
    <source>
        <dbReference type="ARBA" id="ARBA00023315"/>
    </source>
</evidence>
<keyword evidence="6 8" id="KW-0012">Acyltransferase</keyword>
<dbReference type="EMBL" id="CP034348">
    <property type="protein sequence ID" value="QGX98157.1"/>
    <property type="molecule type" value="Genomic_DNA"/>
</dbReference>
<dbReference type="Gene3D" id="3.40.1390.10">
    <property type="entry name" value="MurE/MurF, N-terminal domain"/>
    <property type="match status" value="1"/>
</dbReference>
<evidence type="ECO:0000256" key="1">
    <source>
        <dbReference type="ARBA" id="ARBA00022516"/>
    </source>
</evidence>
<evidence type="ECO:0000256" key="3">
    <source>
        <dbReference type="ARBA" id="ARBA00022679"/>
    </source>
</evidence>
<dbReference type="Pfam" id="PF04613">
    <property type="entry name" value="LpxD"/>
    <property type="match status" value="1"/>
</dbReference>
<dbReference type="GO" id="GO:0103118">
    <property type="term" value="F:UDP-3-O-[(3R)-3-hydroxyacyl]-glucosamine N-acyltransferase activity"/>
    <property type="evidence" value="ECO:0007669"/>
    <property type="project" value="UniProtKB-EC"/>
</dbReference>
<dbReference type="GO" id="GO:0009245">
    <property type="term" value="P:lipid A biosynthetic process"/>
    <property type="evidence" value="ECO:0007669"/>
    <property type="project" value="UniProtKB-KW"/>
</dbReference>
<dbReference type="GO" id="GO:0016410">
    <property type="term" value="F:N-acyltransferase activity"/>
    <property type="evidence" value="ECO:0007669"/>
    <property type="project" value="InterPro"/>
</dbReference>
<gene>
    <name evidence="8" type="ORF">EI983_07640</name>
</gene>
<dbReference type="PANTHER" id="PTHR43378">
    <property type="entry name" value="UDP-3-O-ACYLGLUCOSAMINE N-ACYLTRANSFERASE"/>
    <property type="match status" value="1"/>
</dbReference>
<dbReference type="AlphaFoldDB" id="A0A6I6IRG3"/>
<reference evidence="9" key="1">
    <citation type="submission" date="2018-12" db="EMBL/GenBank/DDBJ databases">
        <title>Complete genome sequence of Roseovarius sp. MME-070.</title>
        <authorList>
            <person name="Nam Y.-D."/>
            <person name="Kang J."/>
            <person name="Chung W.-H."/>
            <person name="Park Y.S."/>
        </authorList>
    </citation>
    <scope>NUCLEOTIDE SEQUENCE [LARGE SCALE GENOMIC DNA]</scope>
    <source>
        <strain evidence="9">MME-070</strain>
    </source>
</reference>
<sequence>MAHSVKEIAAALEAEAFGAVDIEVTGAAEPADAGATDLALAMKPAYAEALGQGQARAAMLWAGADWQALGLEAAILVPRPRYAMAGLTQMLDPGEGWEAGVVHPSAVIDPGAELGEGVTVGPLAVIARGARIGAGSVIGPQCFVGVGAEIGEGCTLREGARVAARVRLGRGVILQPGAVIGGDGFSYVTPEVSAIEKVRETLKDTGDAEAQAYARIHSLGSVWLQDGVEVGANTTIDRGTIRDTVIGARTKIDNLVQIGHNCITGTDCLICGMAGLAGSVTLGDNVVMGGRSAVADNTRIGSNVVLSGGTKVISNVPDGRVMMGYPATKMDTQIELYKYQRRLGRLFADVAALKKTVLKGGKSD</sequence>
<keyword evidence="4" id="KW-0677">Repeat</keyword>
<evidence type="ECO:0000256" key="4">
    <source>
        <dbReference type="ARBA" id="ARBA00022737"/>
    </source>
</evidence>
<dbReference type="NCBIfam" id="NF002060">
    <property type="entry name" value="PRK00892.1"/>
    <property type="match status" value="1"/>
</dbReference>
<dbReference type="InterPro" id="IPR020573">
    <property type="entry name" value="UDP_GlcNAc_AcTrfase_non-rep"/>
</dbReference>
<keyword evidence="2" id="KW-0441">Lipid A biosynthesis</keyword>
<organism evidence="8 9">
    <name type="scientific">Roseovarius faecimaris</name>
    <dbReference type="NCBI Taxonomy" id="2494550"/>
    <lineage>
        <taxon>Bacteria</taxon>
        <taxon>Pseudomonadati</taxon>
        <taxon>Pseudomonadota</taxon>
        <taxon>Alphaproteobacteria</taxon>
        <taxon>Rhodobacterales</taxon>
        <taxon>Roseobacteraceae</taxon>
        <taxon>Roseovarius</taxon>
    </lineage>
</organism>
<dbReference type="EC" id="2.3.1.191" evidence="8"/>
<dbReference type="GO" id="GO:0016020">
    <property type="term" value="C:membrane"/>
    <property type="evidence" value="ECO:0007669"/>
    <property type="project" value="GOC"/>
</dbReference>
<keyword evidence="1" id="KW-0444">Lipid biosynthesis</keyword>
<evidence type="ECO:0000313" key="8">
    <source>
        <dbReference type="EMBL" id="QGX98157.1"/>
    </source>
</evidence>
<dbReference type="OrthoDB" id="9784739at2"/>
<keyword evidence="3 8" id="KW-0808">Transferase</keyword>
<dbReference type="KEGG" id="rom:EI983_07640"/>
<proteinExistence type="predicted"/>
<accession>A0A6I6IRG3</accession>
<protein>
    <submittedName>
        <fullName evidence="8">UDP-3-O-(3-hydroxymyristoyl)glucosamine N-acyltransferase</fullName>
        <ecNumber evidence="8">2.3.1.191</ecNumber>
    </submittedName>
</protein>
<dbReference type="InterPro" id="IPR011004">
    <property type="entry name" value="Trimer_LpxA-like_sf"/>
</dbReference>
<dbReference type="InterPro" id="IPR007691">
    <property type="entry name" value="LpxD"/>
</dbReference>
<dbReference type="Pfam" id="PF00132">
    <property type="entry name" value="Hexapep"/>
    <property type="match status" value="2"/>
</dbReference>
<dbReference type="CDD" id="cd03352">
    <property type="entry name" value="LbH_LpxD"/>
    <property type="match status" value="1"/>
</dbReference>
<evidence type="ECO:0000259" key="7">
    <source>
        <dbReference type="Pfam" id="PF04613"/>
    </source>
</evidence>
<feature type="domain" description="UDP-3-O-[3-hydroxymyristoyl] glucosamine N-acyltransferase non-repeat region" evidence="7">
    <location>
        <begin position="21"/>
        <end position="89"/>
    </location>
</feature>
<keyword evidence="5" id="KW-0443">Lipid metabolism</keyword>
<evidence type="ECO:0000313" key="9">
    <source>
        <dbReference type="Proteomes" id="UP000428330"/>
    </source>
</evidence>
<dbReference type="Proteomes" id="UP000428330">
    <property type="component" value="Chromosome"/>
</dbReference>
<dbReference type="RefSeq" id="WP_157706789.1">
    <property type="nucleotide sequence ID" value="NZ_CP034348.1"/>
</dbReference>